<feature type="domain" description="Death" evidence="9">
    <location>
        <begin position="518"/>
        <end position="605"/>
    </location>
</feature>
<evidence type="ECO:0000313" key="10">
    <source>
        <dbReference type="EMBL" id="NXX41785.1"/>
    </source>
</evidence>
<dbReference type="Gene3D" id="1.25.40.20">
    <property type="entry name" value="Ankyrin repeat-containing domain"/>
    <property type="match status" value="2"/>
</dbReference>
<protein>
    <submittedName>
        <fullName evidence="10">NFKB1 factor</fullName>
    </submittedName>
</protein>
<dbReference type="Proteomes" id="UP000627253">
    <property type="component" value="Unassembled WGS sequence"/>
</dbReference>
<dbReference type="GO" id="GO:0007165">
    <property type="term" value="P:signal transduction"/>
    <property type="evidence" value="ECO:0007669"/>
    <property type="project" value="InterPro"/>
</dbReference>
<feature type="non-terminal residue" evidence="10">
    <location>
        <position position="698"/>
    </location>
</feature>
<evidence type="ECO:0000259" key="9">
    <source>
        <dbReference type="SMART" id="SM00005"/>
    </source>
</evidence>
<dbReference type="GO" id="GO:0035525">
    <property type="term" value="C:NF-kappaB p50/p65 complex"/>
    <property type="evidence" value="ECO:0007669"/>
    <property type="project" value="TreeGrafter"/>
</dbReference>
<dbReference type="GO" id="GO:0005737">
    <property type="term" value="C:cytoplasm"/>
    <property type="evidence" value="ECO:0007669"/>
    <property type="project" value="InterPro"/>
</dbReference>
<dbReference type="InterPro" id="IPR000488">
    <property type="entry name" value="Death_dom"/>
</dbReference>
<feature type="repeat" description="ANK" evidence="7">
    <location>
        <begin position="434"/>
        <end position="466"/>
    </location>
</feature>
<keyword evidence="11" id="KW-1185">Reference proteome</keyword>
<evidence type="ECO:0000256" key="7">
    <source>
        <dbReference type="PROSITE-ProRule" id="PRU00023"/>
    </source>
</evidence>
<dbReference type="SMART" id="SM00005">
    <property type="entry name" value="DEATH"/>
    <property type="match status" value="1"/>
</dbReference>
<dbReference type="InterPro" id="IPR002110">
    <property type="entry name" value="Ankyrin_rpt"/>
</dbReference>
<dbReference type="Gene3D" id="1.10.533.10">
    <property type="entry name" value="Death Domain, Fas"/>
    <property type="match status" value="1"/>
</dbReference>
<dbReference type="PROSITE" id="PS50088">
    <property type="entry name" value="ANK_REPEAT"/>
    <property type="match status" value="6"/>
</dbReference>
<dbReference type="CDD" id="cd08797">
    <property type="entry name" value="Death_NFkB1_p105"/>
    <property type="match status" value="1"/>
</dbReference>
<feature type="repeat" description="ANK" evidence="7">
    <location>
        <begin position="258"/>
        <end position="290"/>
    </location>
</feature>
<evidence type="ECO:0000256" key="3">
    <source>
        <dbReference type="ARBA" id="ARBA00023125"/>
    </source>
</evidence>
<dbReference type="PANTHER" id="PTHR24169">
    <property type="entry name" value="NUCLEAR FACTOR NF-KAPPA-B PROTEIN"/>
    <property type="match status" value="1"/>
</dbReference>
<accession>A0A852IHQ0</accession>
<dbReference type="InterPro" id="IPR011029">
    <property type="entry name" value="DEATH-like_dom_sf"/>
</dbReference>
<sequence>DDIQIRFYEEDENGGMWEGFGDFSPTDVHRQFAIVFKTPKYRDVNITKPASVFVQLRRKSDLETSEPKPFLYYPEIKDKEEVQRKRQKLMPNFSDGYGGGSGSGGGGMYGGGGSAGSGFSYPSYGYSAFGGMHFHPGTTKSNAGMKHGLSNSTVEQDGRSSNKQSDNCDKKHDVKVEPMERREVRTSGDNEEKEDADAASCKTEANEADCRWQGDLFLEKAMQLAKRHCNALFDYAVTGDVKTLLAVQRHLTVVQDDNGDNVLHLAIIHLHTELVKNLLKVMPDLNYNDIINMRNDLYQTPLHLAVITKQAEVVHDLLKAGADVSLLDRHGNSVLHLAATEGDDKILSLLLKHKKIAPMINLFNGEGLCAVHMVVMANSLSCLKQLIAAGVNINIQEQKSGRTALHLAVEQENVPLAGCLLLEGDADVDSTTYDGTTPLHIAAGRGSTRLAAVLKAAGANPHIENFEPLFDLDDVKDDDEGIVPGTTPLDMAANCEVYDILNGKPYESSVVSEHLLTQGHLRDLNENYKMQLYKLLELPDPNKNWSILAQKLGLGILNNAFSLSPSPSKTLLDNYEVSGGTVVELMAALRQMDHTEAIEIIQKALSISQSPSRLEDNTAEALLLSSPSLAFANGETGKLCNSKFQDSDSICDSGVETSFRKLSFTYSDSLSSKSAVTLSKMTLGCGQESSVQSNYIAN</sequence>
<dbReference type="Pfam" id="PF12796">
    <property type="entry name" value="Ank_2"/>
    <property type="match status" value="2"/>
</dbReference>
<keyword evidence="5" id="KW-0804">Transcription</keyword>
<evidence type="ECO:0000256" key="2">
    <source>
        <dbReference type="ARBA" id="ARBA00023015"/>
    </source>
</evidence>
<keyword evidence="7" id="KW-0040">ANK repeat</keyword>
<dbReference type="PRINTS" id="PR00057">
    <property type="entry name" value="NFKBTNSCPFCT"/>
</dbReference>
<keyword evidence="3" id="KW-0238">DNA-binding</keyword>
<comment type="subcellular location">
    <subcellularLocation>
        <location evidence="1">Nucleus</location>
    </subcellularLocation>
</comment>
<evidence type="ECO:0000256" key="8">
    <source>
        <dbReference type="SAM" id="MobiDB-lite"/>
    </source>
</evidence>
<feature type="repeat" description="ANK" evidence="7">
    <location>
        <begin position="400"/>
        <end position="433"/>
    </location>
</feature>
<keyword evidence="6" id="KW-0539">Nucleus</keyword>
<dbReference type="GO" id="GO:0000981">
    <property type="term" value="F:DNA-binding transcription factor activity, RNA polymerase II-specific"/>
    <property type="evidence" value="ECO:0007669"/>
    <property type="project" value="TreeGrafter"/>
</dbReference>
<feature type="non-terminal residue" evidence="10">
    <location>
        <position position="1"/>
    </location>
</feature>
<reference evidence="10" key="1">
    <citation type="submission" date="2020-02" db="EMBL/GenBank/DDBJ databases">
        <title>Bird 10,000 Genomes (B10K) Project - Family phase.</title>
        <authorList>
            <person name="Zhang G."/>
        </authorList>
    </citation>
    <scope>NUCLEOTIDE SEQUENCE</scope>
    <source>
        <strain evidence="10">B10K-DU-002-37</strain>
        <tissue evidence="10">Muscle</tissue>
    </source>
</reference>
<dbReference type="Pfam" id="PF16179">
    <property type="entry name" value="RHD_dimer"/>
    <property type="match status" value="1"/>
</dbReference>
<gene>
    <name evidence="10" type="primary">Nfkb1</name>
    <name evidence="10" type="ORF">TRILEU_R09937</name>
</gene>
<keyword evidence="2" id="KW-0805">Transcription regulation</keyword>
<evidence type="ECO:0000256" key="5">
    <source>
        <dbReference type="ARBA" id="ARBA00023163"/>
    </source>
</evidence>
<feature type="repeat" description="ANK" evidence="7">
    <location>
        <begin position="366"/>
        <end position="398"/>
    </location>
</feature>
<dbReference type="SUPFAM" id="SSF47986">
    <property type="entry name" value="DEATH domain"/>
    <property type="match status" value="1"/>
</dbReference>
<dbReference type="AlphaFoldDB" id="A0A852IHQ0"/>
<evidence type="ECO:0000256" key="1">
    <source>
        <dbReference type="ARBA" id="ARBA00004123"/>
    </source>
</evidence>
<keyword evidence="4" id="KW-0010">Activator</keyword>
<evidence type="ECO:0000256" key="4">
    <source>
        <dbReference type="ARBA" id="ARBA00023159"/>
    </source>
</evidence>
<dbReference type="Gene3D" id="2.60.40.10">
    <property type="entry name" value="Immunoglobulins"/>
    <property type="match status" value="1"/>
</dbReference>
<organism evidence="10 11">
    <name type="scientific">Tricholaema leucomelas</name>
    <name type="common">pied barbet</name>
    <dbReference type="NCBI Taxonomy" id="240729"/>
    <lineage>
        <taxon>Eukaryota</taxon>
        <taxon>Metazoa</taxon>
        <taxon>Chordata</taxon>
        <taxon>Craniata</taxon>
        <taxon>Vertebrata</taxon>
        <taxon>Euteleostomi</taxon>
        <taxon>Archelosauria</taxon>
        <taxon>Archosauria</taxon>
        <taxon>Dinosauria</taxon>
        <taxon>Saurischia</taxon>
        <taxon>Theropoda</taxon>
        <taxon>Coelurosauria</taxon>
        <taxon>Aves</taxon>
        <taxon>Neognathae</taxon>
        <taxon>Neoaves</taxon>
        <taxon>Telluraves</taxon>
        <taxon>Coraciimorphae</taxon>
        <taxon>Piciformes</taxon>
        <taxon>Lybiidae</taxon>
        <taxon>Tricholaema lacrymosa</taxon>
    </lineage>
</organism>
<dbReference type="PROSITE" id="PS50297">
    <property type="entry name" value="ANK_REP_REGION"/>
    <property type="match status" value="5"/>
</dbReference>
<dbReference type="SMART" id="SM00248">
    <property type="entry name" value="ANK"/>
    <property type="match status" value="6"/>
</dbReference>
<dbReference type="InterPro" id="IPR047096">
    <property type="entry name" value="NF-kB_p105_DD"/>
</dbReference>
<dbReference type="InterPro" id="IPR013783">
    <property type="entry name" value="Ig-like_fold"/>
</dbReference>
<dbReference type="SUPFAM" id="SSF48403">
    <property type="entry name" value="Ankyrin repeat"/>
    <property type="match status" value="1"/>
</dbReference>
<evidence type="ECO:0000256" key="6">
    <source>
        <dbReference type="ARBA" id="ARBA00023242"/>
    </source>
</evidence>
<dbReference type="InterPro" id="IPR036770">
    <property type="entry name" value="Ankyrin_rpt-contain_sf"/>
</dbReference>
<dbReference type="InterPro" id="IPR014756">
    <property type="entry name" value="Ig_E-set"/>
</dbReference>
<evidence type="ECO:0000313" key="11">
    <source>
        <dbReference type="Proteomes" id="UP000627253"/>
    </source>
</evidence>
<dbReference type="PANTHER" id="PTHR24169:SF9">
    <property type="entry name" value="NUCLEAR FACTOR NF-KAPPA-B P105 SUBUNIT"/>
    <property type="match status" value="1"/>
</dbReference>
<dbReference type="SUPFAM" id="SSF81296">
    <property type="entry name" value="E set domains"/>
    <property type="match status" value="1"/>
</dbReference>
<name>A0A852IHQ0_9PICI</name>
<feature type="repeat" description="ANK" evidence="7">
    <location>
        <begin position="297"/>
        <end position="329"/>
    </location>
</feature>
<comment type="caution">
    <text evidence="10">The sequence shown here is derived from an EMBL/GenBank/DDBJ whole genome shotgun (WGS) entry which is preliminary data.</text>
</comment>
<dbReference type="EMBL" id="WAAF01006103">
    <property type="protein sequence ID" value="NXX41785.1"/>
    <property type="molecule type" value="Genomic_DNA"/>
</dbReference>
<dbReference type="GO" id="GO:0000978">
    <property type="term" value="F:RNA polymerase II cis-regulatory region sequence-specific DNA binding"/>
    <property type="evidence" value="ECO:0007669"/>
    <property type="project" value="TreeGrafter"/>
</dbReference>
<feature type="repeat" description="ANK" evidence="7">
    <location>
        <begin position="330"/>
        <end position="353"/>
    </location>
</feature>
<proteinExistence type="predicted"/>
<dbReference type="FunFam" id="1.25.40.20:FF:000103">
    <property type="entry name" value="Nuclear factor NF-kappa-B p105 subunit isoform 1"/>
    <property type="match status" value="1"/>
</dbReference>
<feature type="region of interest" description="Disordered" evidence="8">
    <location>
        <begin position="140"/>
        <end position="200"/>
    </location>
</feature>
<dbReference type="OrthoDB" id="10254686at2759"/>
<dbReference type="Pfam" id="PF00023">
    <property type="entry name" value="Ank"/>
    <property type="match status" value="1"/>
</dbReference>
<dbReference type="InterPro" id="IPR032397">
    <property type="entry name" value="RHD_dimer"/>
</dbReference>
<dbReference type="Pfam" id="PF00531">
    <property type="entry name" value="Death"/>
    <property type="match status" value="1"/>
</dbReference>
<feature type="compositionally biased region" description="Basic and acidic residues" evidence="8">
    <location>
        <begin position="156"/>
        <end position="190"/>
    </location>
</feature>
<dbReference type="InterPro" id="IPR000451">
    <property type="entry name" value="NFkB/Dor"/>
</dbReference>